<comment type="caution">
    <text evidence="1">The sequence shown here is derived from an EMBL/GenBank/DDBJ whole genome shotgun (WGS) entry which is preliminary data.</text>
</comment>
<dbReference type="InterPro" id="IPR002035">
    <property type="entry name" value="VWF_A"/>
</dbReference>
<name>A0A8J1YAU0_OWEFU</name>
<evidence type="ECO:0000313" key="1">
    <source>
        <dbReference type="EMBL" id="CAH1800552.1"/>
    </source>
</evidence>
<gene>
    <name evidence="1" type="ORF">OFUS_LOCUS24420</name>
</gene>
<dbReference type="EMBL" id="CAIIXF020000012">
    <property type="protein sequence ID" value="CAH1800552.1"/>
    <property type="molecule type" value="Genomic_DNA"/>
</dbReference>
<dbReference type="Gene3D" id="3.40.50.410">
    <property type="entry name" value="von Willebrand factor, type A domain"/>
    <property type="match status" value="2"/>
</dbReference>
<dbReference type="PANTHER" id="PTHR24020:SF84">
    <property type="entry name" value="VWFA DOMAIN-CONTAINING PROTEIN"/>
    <property type="match status" value="1"/>
</dbReference>
<keyword evidence="2" id="KW-1185">Reference proteome</keyword>
<dbReference type="Proteomes" id="UP000749559">
    <property type="component" value="Unassembled WGS sequence"/>
</dbReference>
<dbReference type="PANTHER" id="PTHR24020">
    <property type="entry name" value="COLLAGEN ALPHA"/>
    <property type="match status" value="1"/>
</dbReference>
<dbReference type="PROSITE" id="PS50234">
    <property type="entry name" value="VWFA"/>
    <property type="match status" value="1"/>
</dbReference>
<organism evidence="1 2">
    <name type="scientific">Owenia fusiformis</name>
    <name type="common">Polychaete worm</name>
    <dbReference type="NCBI Taxonomy" id="6347"/>
    <lineage>
        <taxon>Eukaryota</taxon>
        <taxon>Metazoa</taxon>
        <taxon>Spiralia</taxon>
        <taxon>Lophotrochozoa</taxon>
        <taxon>Annelida</taxon>
        <taxon>Polychaeta</taxon>
        <taxon>Sedentaria</taxon>
        <taxon>Canalipalpata</taxon>
        <taxon>Sabellida</taxon>
        <taxon>Oweniida</taxon>
        <taxon>Oweniidae</taxon>
        <taxon>Owenia</taxon>
    </lineage>
</organism>
<proteinExistence type="predicted"/>
<dbReference type="SUPFAM" id="SSF53300">
    <property type="entry name" value="vWA-like"/>
    <property type="match status" value="2"/>
</dbReference>
<dbReference type="AlphaFoldDB" id="A0A8J1YAU0"/>
<dbReference type="PRINTS" id="PR00453">
    <property type="entry name" value="VWFADOMAIN"/>
</dbReference>
<dbReference type="Pfam" id="PF00092">
    <property type="entry name" value="VWA"/>
    <property type="match status" value="2"/>
</dbReference>
<accession>A0A8J1YAU0</accession>
<reference evidence="1" key="1">
    <citation type="submission" date="2022-03" db="EMBL/GenBank/DDBJ databases">
        <authorList>
            <person name="Martin C."/>
        </authorList>
    </citation>
    <scope>NUCLEOTIDE SEQUENCE</scope>
</reference>
<dbReference type="InterPro" id="IPR050525">
    <property type="entry name" value="ECM_Assembly_Org"/>
</dbReference>
<protein>
    <submittedName>
        <fullName evidence="1">Uncharacterized protein</fullName>
    </submittedName>
</protein>
<dbReference type="SMART" id="SM00327">
    <property type="entry name" value="VWA"/>
    <property type="match status" value="1"/>
</dbReference>
<evidence type="ECO:0000313" key="2">
    <source>
        <dbReference type="Proteomes" id="UP000749559"/>
    </source>
</evidence>
<sequence>MRLFVLTPLLGLCLVHMNAAVDIGPLRAQYEDLGPDIWQQILSGVIKPPKDGGLVGRAGFALNLPTDFFDERCKTTTEKVGNQADICFIVQTSCRETKKVQSDILESVYTDIKDILKNLHNETRFAVVPYSGKIKKNPQWLKRTKQVKELIKPGKNCDDCRAVTYEALDACRKFLKESNSANDVIPDNIVIFTDGISVDQKYNMPTARRKTNQASVDIKKEGTINMQVVRMHPISKSVDLNGNEEWNAMKVRYGRDKITIRELGLRNKQTVDIAVTASTKEDTEVDPCCTADVVFILDRSNSIRKPDVDRLLEFFADFIDAQQKILQPKKKDRHEGLQIALLTYGPTVEVHSSLGQHGKAGLIDVAKKIPRTTNKYTSTHLALEAAGHQLNGKRARKEPHVRKIVVIATDGRTWKVNERNVDSGEDTIAAARKLKKDKVEIYVVGLPNHDENNDGYEREWKHMASKSINCTIVNMQKLDENGKRESFDQLKYVGIHLTEEICTNRKGIKCRWNEE</sequence>
<dbReference type="CDD" id="cd01450">
    <property type="entry name" value="vWFA_subfamily_ECM"/>
    <property type="match status" value="1"/>
</dbReference>
<dbReference type="OrthoDB" id="9944853at2759"/>
<dbReference type="InterPro" id="IPR036465">
    <property type="entry name" value="vWFA_dom_sf"/>
</dbReference>